<dbReference type="PATRIC" id="fig|148814.8.peg.861"/>
<dbReference type="Proteomes" id="UP000037778">
    <property type="component" value="Unassembled WGS sequence"/>
</dbReference>
<dbReference type="RefSeq" id="WP_053791853.1">
    <property type="nucleotide sequence ID" value="NZ_JXCY01000006.1"/>
</dbReference>
<organism evidence="1 2">
    <name type="scientific">Apilactobacillus kunkeei</name>
    <dbReference type="NCBI Taxonomy" id="148814"/>
    <lineage>
        <taxon>Bacteria</taxon>
        <taxon>Bacillati</taxon>
        <taxon>Bacillota</taxon>
        <taxon>Bacilli</taxon>
        <taxon>Lactobacillales</taxon>
        <taxon>Lactobacillaceae</taxon>
        <taxon>Apilactobacillus</taxon>
    </lineage>
</organism>
<gene>
    <name evidence="1" type="ORF">RZ71_08130</name>
</gene>
<evidence type="ECO:0000313" key="1">
    <source>
        <dbReference type="EMBL" id="KOY76362.1"/>
    </source>
</evidence>
<keyword evidence="2" id="KW-1185">Reference proteome</keyword>
<dbReference type="AlphaFoldDB" id="A0A0M9DD01"/>
<reference evidence="1 2" key="1">
    <citation type="journal article" date="2015" name="Genome Biol. Evol.">
        <title>Functionally Structured Genomes in Lactobacillus kunkeei Colonizing the Honey Crop and Food Products of Honeybees and Stingless Bees.</title>
        <authorList>
            <person name="Tamarit D."/>
            <person name="Ellegaard K.M."/>
            <person name="Wikander J."/>
            <person name="Olofsson T."/>
            <person name="Vasquez A."/>
            <person name="Andersson S.G."/>
        </authorList>
    </citation>
    <scope>NUCLEOTIDE SEQUENCE [LARGE SCALE GENOMIC DNA]</scope>
    <source>
        <strain evidence="1 2">LAko</strain>
    </source>
</reference>
<proteinExistence type="predicted"/>
<protein>
    <submittedName>
        <fullName evidence="1">Uncharacterized protein</fullName>
    </submittedName>
</protein>
<accession>A0A0M9DD01</accession>
<evidence type="ECO:0000313" key="2">
    <source>
        <dbReference type="Proteomes" id="UP000037778"/>
    </source>
</evidence>
<comment type="caution">
    <text evidence="1">The sequence shown here is derived from an EMBL/GenBank/DDBJ whole genome shotgun (WGS) entry which is preliminary data.</text>
</comment>
<dbReference type="EMBL" id="JXCY01000006">
    <property type="protein sequence ID" value="KOY76362.1"/>
    <property type="molecule type" value="Genomic_DNA"/>
</dbReference>
<name>A0A0M9DD01_9LACO</name>
<sequence length="304" mass="35983">MDEHSSQIAKDIASNIDDKQYQLAINKAKNYLEDQPSDEIEVLLVQSLFSLKQYVEARKEVMENPNAFTTNEQDFLLMINVLLKNNEYIKSREIVETFKANDSYYNDGLKLIEESEASFRSNSSEEIHQLAQKFYHISSKQTMYWQKESFLNGQHLPYDEFLKYSRFVLMDPFVQSVIKAEVIDTLRKVGSNEVVDMMWIDGKTKKVKMGEIKSLQDMNSYQLIFNRLTDEYMMDPEKFMLLSSYFQHQSILMYPFNDEIILDANRWYDLSIQAYLSAKEYTEDDNDDYVKLIEIIKRQFNSIK</sequence>